<accession>A0A1R4I8J7</accession>
<protein>
    <recommendedName>
        <fullName evidence="3">Type IV toxin-antitoxin system AbiEi family antitoxin domain-containing protein</fullName>
    </recommendedName>
</protein>
<dbReference type="EMBL" id="FUKO01000002">
    <property type="protein sequence ID" value="SJN16165.1"/>
    <property type="molecule type" value="Genomic_DNA"/>
</dbReference>
<proteinExistence type="predicted"/>
<name>A0A1R4I8J7_9MICO</name>
<evidence type="ECO:0000313" key="1">
    <source>
        <dbReference type="EMBL" id="SJN16165.1"/>
    </source>
</evidence>
<reference evidence="1 2" key="1">
    <citation type="submission" date="2017-02" db="EMBL/GenBank/DDBJ databases">
        <authorList>
            <person name="Peterson S.W."/>
        </authorList>
    </citation>
    <scope>NUCLEOTIDE SEQUENCE [LARGE SCALE GENOMIC DNA]</scope>
    <source>
        <strain evidence="1 2">B Mb 05.01</strain>
    </source>
</reference>
<sequence>MRSRENLLLNGWTERRITAAVKNGALFHLRRGWYIESAERERLWPEQQHLAHVLAVARDSRGGAAMSHTSAAVLHGLPLHRMTCVRVQMTTDAPHRISSAPDVARHVAPLPAADVAVVDGVRCTTLARTVFDLIRTLPLEAAVSVADAAERRMAERLREWDLQSVAAWRREIAARLAGAGGARGIRKARWVAEFADGRAQLPGESVSRLQLVRLGFAAPDLQVPVEGPTGGHYFVDFGLDDVNAWGEFDGKQKYLDEALRSGRSMEQVMLEEKQREDWIRGRTQRRFARWGFEHIVTASALRDRLSSFGIRAP</sequence>
<evidence type="ECO:0000313" key="2">
    <source>
        <dbReference type="Proteomes" id="UP000196320"/>
    </source>
</evidence>
<keyword evidence="2" id="KW-1185">Reference proteome</keyword>
<dbReference type="AlphaFoldDB" id="A0A1R4I8J7"/>
<organism evidence="1 2">
    <name type="scientific">Microbacterium esteraromaticum</name>
    <dbReference type="NCBI Taxonomy" id="57043"/>
    <lineage>
        <taxon>Bacteria</taxon>
        <taxon>Bacillati</taxon>
        <taxon>Actinomycetota</taxon>
        <taxon>Actinomycetes</taxon>
        <taxon>Micrococcales</taxon>
        <taxon>Microbacteriaceae</taxon>
        <taxon>Microbacterium</taxon>
    </lineage>
</organism>
<evidence type="ECO:0008006" key="3">
    <source>
        <dbReference type="Google" id="ProtNLM"/>
    </source>
</evidence>
<gene>
    <name evidence="1" type="ORF">FM104_00815</name>
</gene>
<dbReference type="Proteomes" id="UP000196320">
    <property type="component" value="Unassembled WGS sequence"/>
</dbReference>